<dbReference type="AlphaFoldDB" id="A0AA39MRI2"/>
<gene>
    <name evidence="3" type="ORF">EV420DRAFT_1649095</name>
</gene>
<accession>A0AA39MRI2</accession>
<dbReference type="EMBL" id="JAUEPS010000056">
    <property type="protein sequence ID" value="KAK0443987.1"/>
    <property type="molecule type" value="Genomic_DNA"/>
</dbReference>
<dbReference type="Pfam" id="PF20152">
    <property type="entry name" value="DUF6534"/>
    <property type="match status" value="1"/>
</dbReference>
<comment type="caution">
    <text evidence="3">The sequence shown here is derived from an EMBL/GenBank/DDBJ whole genome shotgun (WGS) entry which is preliminary data.</text>
</comment>
<keyword evidence="1" id="KW-0472">Membrane</keyword>
<feature type="transmembrane region" description="Helical" evidence="1">
    <location>
        <begin position="116"/>
        <end position="136"/>
    </location>
</feature>
<proteinExistence type="predicted"/>
<keyword evidence="4" id="KW-1185">Reference proteome</keyword>
<dbReference type="Proteomes" id="UP001175211">
    <property type="component" value="Unassembled WGS sequence"/>
</dbReference>
<feature type="transmembrane region" description="Helical" evidence="1">
    <location>
        <begin position="156"/>
        <end position="179"/>
    </location>
</feature>
<feature type="domain" description="DUF6534" evidence="2">
    <location>
        <begin position="164"/>
        <end position="253"/>
    </location>
</feature>
<organism evidence="3 4">
    <name type="scientific">Armillaria tabescens</name>
    <name type="common">Ringless honey mushroom</name>
    <name type="synonym">Agaricus tabescens</name>
    <dbReference type="NCBI Taxonomy" id="1929756"/>
    <lineage>
        <taxon>Eukaryota</taxon>
        <taxon>Fungi</taxon>
        <taxon>Dikarya</taxon>
        <taxon>Basidiomycota</taxon>
        <taxon>Agaricomycotina</taxon>
        <taxon>Agaricomycetes</taxon>
        <taxon>Agaricomycetidae</taxon>
        <taxon>Agaricales</taxon>
        <taxon>Marasmiineae</taxon>
        <taxon>Physalacriaceae</taxon>
        <taxon>Desarmillaria</taxon>
    </lineage>
</organism>
<sequence>MKNAAEIAHGPMIIGLYINIILLGIIATQMYMYLNAYRKDRLWMKIFIVVLFIANVANTVFLCQFLYTSLILNFGNDAYLARADWVFATDPALTGIIAGMVQLSFAWRVKVLTNNLWLVTVVAACALAGTGAAIATSFEVGRTPEFVEFRNFKVVVIIWLAAECLSDILISGILVWQLLTSFRKRRKTGFQSTDELVDRIIRLTVQTGLITSICAIIDLALFLSDPTGTHLIFNFPLSKLYTNTMMSTLNSRRGWDFSDQESTSHTHTTSGIVRERGKKKRIFRVDTTRPQVFVDVEQHVEQHEMHTRNLAERHLHANDDYDVKSVSPDDSLTAAALPGAPWEK</sequence>
<dbReference type="RefSeq" id="XP_060324954.1">
    <property type="nucleotide sequence ID" value="XM_060478256.1"/>
</dbReference>
<dbReference type="InterPro" id="IPR045339">
    <property type="entry name" value="DUF6534"/>
</dbReference>
<keyword evidence="1" id="KW-0812">Transmembrane</keyword>
<keyword evidence="1" id="KW-1133">Transmembrane helix</keyword>
<dbReference type="GeneID" id="85361804"/>
<evidence type="ECO:0000313" key="4">
    <source>
        <dbReference type="Proteomes" id="UP001175211"/>
    </source>
</evidence>
<feature type="transmembrane region" description="Helical" evidence="1">
    <location>
        <begin position="46"/>
        <end position="72"/>
    </location>
</feature>
<dbReference type="PANTHER" id="PTHR40465:SF1">
    <property type="entry name" value="DUF6534 DOMAIN-CONTAINING PROTEIN"/>
    <property type="match status" value="1"/>
</dbReference>
<name>A0AA39MRI2_ARMTA</name>
<feature type="transmembrane region" description="Helical" evidence="1">
    <location>
        <begin position="12"/>
        <end position="34"/>
    </location>
</feature>
<evidence type="ECO:0000313" key="3">
    <source>
        <dbReference type="EMBL" id="KAK0443987.1"/>
    </source>
</evidence>
<evidence type="ECO:0000256" key="1">
    <source>
        <dbReference type="SAM" id="Phobius"/>
    </source>
</evidence>
<protein>
    <recommendedName>
        <fullName evidence="2">DUF6534 domain-containing protein</fullName>
    </recommendedName>
</protein>
<evidence type="ECO:0000259" key="2">
    <source>
        <dbReference type="Pfam" id="PF20152"/>
    </source>
</evidence>
<reference evidence="3" key="1">
    <citation type="submission" date="2023-06" db="EMBL/GenBank/DDBJ databases">
        <authorList>
            <consortium name="Lawrence Berkeley National Laboratory"/>
            <person name="Ahrendt S."/>
            <person name="Sahu N."/>
            <person name="Indic B."/>
            <person name="Wong-Bajracharya J."/>
            <person name="Merenyi Z."/>
            <person name="Ke H.-M."/>
            <person name="Monk M."/>
            <person name="Kocsube S."/>
            <person name="Drula E."/>
            <person name="Lipzen A."/>
            <person name="Balint B."/>
            <person name="Henrissat B."/>
            <person name="Andreopoulos B."/>
            <person name="Martin F.M."/>
            <person name="Harder C.B."/>
            <person name="Rigling D."/>
            <person name="Ford K.L."/>
            <person name="Foster G.D."/>
            <person name="Pangilinan J."/>
            <person name="Papanicolaou A."/>
            <person name="Barry K."/>
            <person name="LaButti K."/>
            <person name="Viragh M."/>
            <person name="Koriabine M."/>
            <person name="Yan M."/>
            <person name="Riley R."/>
            <person name="Champramary S."/>
            <person name="Plett K.L."/>
            <person name="Tsai I.J."/>
            <person name="Slot J."/>
            <person name="Sipos G."/>
            <person name="Plett J."/>
            <person name="Nagy L.G."/>
            <person name="Grigoriev I.V."/>
        </authorList>
    </citation>
    <scope>NUCLEOTIDE SEQUENCE</scope>
    <source>
        <strain evidence="3">CCBAS 213</strain>
    </source>
</reference>
<dbReference type="PANTHER" id="PTHR40465">
    <property type="entry name" value="CHROMOSOME 1, WHOLE GENOME SHOTGUN SEQUENCE"/>
    <property type="match status" value="1"/>
</dbReference>
<feature type="transmembrane region" description="Helical" evidence="1">
    <location>
        <begin position="92"/>
        <end position="109"/>
    </location>
</feature>